<feature type="transmembrane region" description="Helical" evidence="1">
    <location>
        <begin position="18"/>
        <end position="35"/>
    </location>
</feature>
<keyword evidence="3" id="KW-1185">Reference proteome</keyword>
<evidence type="ECO:0000256" key="1">
    <source>
        <dbReference type="SAM" id="Phobius"/>
    </source>
</evidence>
<name>A0A9E7EWW7_9LILI</name>
<keyword evidence="1" id="KW-1133">Transmembrane helix</keyword>
<dbReference type="EMBL" id="CP097503">
    <property type="protein sequence ID" value="URD83487.1"/>
    <property type="molecule type" value="Genomic_DNA"/>
</dbReference>
<proteinExistence type="predicted"/>
<evidence type="ECO:0000313" key="3">
    <source>
        <dbReference type="Proteomes" id="UP001055439"/>
    </source>
</evidence>
<accession>A0A9E7EWW7</accession>
<dbReference type="AlphaFoldDB" id="A0A9E7EWW7"/>
<dbReference type="Proteomes" id="UP001055439">
    <property type="component" value="Chromosome 10"/>
</dbReference>
<keyword evidence="1" id="KW-0812">Transmembrane</keyword>
<sequence>MYGEQEIILPEAMRSKETWYLGFLVAIWFQFPIFYEGTSLPKRS</sequence>
<evidence type="ECO:0000313" key="2">
    <source>
        <dbReference type="EMBL" id="URD83487.1"/>
    </source>
</evidence>
<reference evidence="2" key="1">
    <citation type="submission" date="2022-05" db="EMBL/GenBank/DDBJ databases">
        <title>The Musa troglodytarum L. genome provides insights into the mechanism of non-climacteric behaviour and enrichment of carotenoids.</title>
        <authorList>
            <person name="Wang J."/>
        </authorList>
    </citation>
    <scope>NUCLEOTIDE SEQUENCE</scope>
    <source>
        <tissue evidence="2">Leaf</tissue>
    </source>
</reference>
<gene>
    <name evidence="2" type="ORF">MUK42_20855</name>
</gene>
<keyword evidence="1" id="KW-0472">Membrane</keyword>
<protein>
    <submittedName>
        <fullName evidence="2">Uncharacterized protein</fullName>
    </submittedName>
</protein>
<organism evidence="2 3">
    <name type="scientific">Musa troglodytarum</name>
    <name type="common">fe'i banana</name>
    <dbReference type="NCBI Taxonomy" id="320322"/>
    <lineage>
        <taxon>Eukaryota</taxon>
        <taxon>Viridiplantae</taxon>
        <taxon>Streptophyta</taxon>
        <taxon>Embryophyta</taxon>
        <taxon>Tracheophyta</taxon>
        <taxon>Spermatophyta</taxon>
        <taxon>Magnoliopsida</taxon>
        <taxon>Liliopsida</taxon>
        <taxon>Zingiberales</taxon>
        <taxon>Musaceae</taxon>
        <taxon>Musa</taxon>
    </lineage>
</organism>